<evidence type="ECO:0000256" key="1">
    <source>
        <dbReference type="SAM" id="Coils"/>
    </source>
</evidence>
<evidence type="ECO:0000313" key="2">
    <source>
        <dbReference type="EMBL" id="KKM83094.1"/>
    </source>
</evidence>
<sequence length="141" mass="15764">MKLKDIDKLIKQKKKEFGDLENAIGTLKNKKPVLQKEISELTDKKIGIKDFLKKKEEDLMAVVEKRAAEVEESLKVASEDREKAKQLRKDGQALYDKAEAETNTALSGSAKAEGDKAEVNAKIGRIVSFAETLRKFADSIK</sequence>
<feature type="coiled-coil region" evidence="1">
    <location>
        <begin position="3"/>
        <end position="101"/>
    </location>
</feature>
<dbReference type="AlphaFoldDB" id="A0A0F9KLQ0"/>
<accession>A0A0F9KLQ0</accession>
<comment type="caution">
    <text evidence="2">The sequence shown here is derived from an EMBL/GenBank/DDBJ whole genome shotgun (WGS) entry which is preliminary data.</text>
</comment>
<name>A0A0F9KLQ0_9ZZZZ</name>
<keyword evidence="1" id="KW-0175">Coiled coil</keyword>
<organism evidence="2">
    <name type="scientific">marine sediment metagenome</name>
    <dbReference type="NCBI Taxonomy" id="412755"/>
    <lineage>
        <taxon>unclassified sequences</taxon>
        <taxon>metagenomes</taxon>
        <taxon>ecological metagenomes</taxon>
    </lineage>
</organism>
<gene>
    <name evidence="2" type="ORF">LCGC14_1312840</name>
</gene>
<reference evidence="2" key="1">
    <citation type="journal article" date="2015" name="Nature">
        <title>Complex archaea that bridge the gap between prokaryotes and eukaryotes.</title>
        <authorList>
            <person name="Spang A."/>
            <person name="Saw J.H."/>
            <person name="Jorgensen S.L."/>
            <person name="Zaremba-Niedzwiedzka K."/>
            <person name="Martijn J."/>
            <person name="Lind A.E."/>
            <person name="van Eijk R."/>
            <person name="Schleper C."/>
            <person name="Guy L."/>
            <person name="Ettema T.J."/>
        </authorList>
    </citation>
    <scope>NUCLEOTIDE SEQUENCE</scope>
</reference>
<dbReference type="EMBL" id="LAZR01007764">
    <property type="protein sequence ID" value="KKM83094.1"/>
    <property type="molecule type" value="Genomic_DNA"/>
</dbReference>
<protein>
    <submittedName>
        <fullName evidence="2">Uncharacterized protein</fullName>
    </submittedName>
</protein>
<proteinExistence type="predicted"/>